<comment type="subcellular location">
    <subcellularLocation>
        <location evidence="1 7">Nucleus</location>
    </subcellularLocation>
</comment>
<sequence>MANRTDPLARSIHGTNPQNLIEKILRMKIYNSVYWKEHCFGLTAESLVDKAVEINHLGGTFGGQRKPTSFMCLVLKLLQLQPDREIIVEFIKNEDYKYVRVLGAFYLRLVGKPLEVYQYLEPLYNDYRKLRTRNAEGHFGLSHMDELIDDMLKQEYLFDVALPRIPSRLTMERTQLLQPRISVLEDAFDEGALEEEAGNAAAQAAALEAQMAADAEAARRERMRTSSPVPGRRVRSPARERRRSQSRERDRDRNRDRRGRDEGRPRERSDRGRDERKRHRSMSPEDRRDSRKDRRKGATGGGGSDALSDPAANDALRAQLGLKPLRR</sequence>
<dbReference type="PANTHER" id="PTHR23142">
    <property type="entry name" value="PRE-MRNA-SPLICING FACTOR 38A-RELATED"/>
    <property type="match status" value="1"/>
</dbReference>
<gene>
    <name evidence="9" type="ORF">WJX74_007640</name>
</gene>
<evidence type="ECO:0000256" key="5">
    <source>
        <dbReference type="ARBA" id="ARBA00023187"/>
    </source>
</evidence>
<dbReference type="Proteomes" id="UP001438707">
    <property type="component" value="Unassembled WGS sequence"/>
</dbReference>
<reference evidence="9 10" key="1">
    <citation type="journal article" date="2024" name="Nat. Commun.">
        <title>Phylogenomics reveals the evolutionary origins of lichenization in chlorophyte algae.</title>
        <authorList>
            <person name="Puginier C."/>
            <person name="Libourel C."/>
            <person name="Otte J."/>
            <person name="Skaloud P."/>
            <person name="Haon M."/>
            <person name="Grisel S."/>
            <person name="Petersen M."/>
            <person name="Berrin J.G."/>
            <person name="Delaux P.M."/>
            <person name="Dal Grande F."/>
            <person name="Keller J."/>
        </authorList>
    </citation>
    <scope>NUCLEOTIDE SEQUENCE [LARGE SCALE GENOMIC DNA]</scope>
    <source>
        <strain evidence="9 10">SAG 2145</strain>
    </source>
</reference>
<evidence type="ECO:0000256" key="6">
    <source>
        <dbReference type="ARBA" id="ARBA00023242"/>
    </source>
</evidence>
<name>A0AAW1SG20_9CHLO</name>
<evidence type="ECO:0000256" key="8">
    <source>
        <dbReference type="SAM" id="MobiDB-lite"/>
    </source>
</evidence>
<evidence type="ECO:0000256" key="7">
    <source>
        <dbReference type="RuleBase" id="RU367025"/>
    </source>
</evidence>
<keyword evidence="6 7" id="KW-0539">Nucleus</keyword>
<evidence type="ECO:0000256" key="3">
    <source>
        <dbReference type="ARBA" id="ARBA00022664"/>
    </source>
</evidence>
<keyword evidence="3 7" id="KW-0507">mRNA processing</keyword>
<evidence type="ECO:0000256" key="4">
    <source>
        <dbReference type="ARBA" id="ARBA00022728"/>
    </source>
</evidence>
<evidence type="ECO:0000256" key="2">
    <source>
        <dbReference type="ARBA" id="ARBA00006164"/>
    </source>
</evidence>
<keyword evidence="4 7" id="KW-0747">Spliceosome</keyword>
<comment type="caution">
    <text evidence="9">The sequence shown here is derived from an EMBL/GenBank/DDBJ whole genome shotgun (WGS) entry which is preliminary data.</text>
</comment>
<proteinExistence type="inferred from homology"/>
<feature type="compositionally biased region" description="Basic and acidic residues" evidence="8">
    <location>
        <begin position="282"/>
        <end position="292"/>
    </location>
</feature>
<comment type="similarity">
    <text evidence="2 7">Belongs to the PRP38 family.</text>
</comment>
<organism evidence="9 10">
    <name type="scientific">Apatococcus lobatus</name>
    <dbReference type="NCBI Taxonomy" id="904363"/>
    <lineage>
        <taxon>Eukaryota</taxon>
        <taxon>Viridiplantae</taxon>
        <taxon>Chlorophyta</taxon>
        <taxon>core chlorophytes</taxon>
        <taxon>Trebouxiophyceae</taxon>
        <taxon>Chlorellales</taxon>
        <taxon>Chlorellaceae</taxon>
        <taxon>Apatococcus</taxon>
    </lineage>
</organism>
<evidence type="ECO:0000313" key="9">
    <source>
        <dbReference type="EMBL" id="KAK9844849.1"/>
    </source>
</evidence>
<dbReference type="EMBL" id="JALJOS010000001">
    <property type="protein sequence ID" value="KAK9844849.1"/>
    <property type="molecule type" value="Genomic_DNA"/>
</dbReference>
<dbReference type="AlphaFoldDB" id="A0AAW1SG20"/>
<evidence type="ECO:0000256" key="1">
    <source>
        <dbReference type="ARBA" id="ARBA00004123"/>
    </source>
</evidence>
<keyword evidence="10" id="KW-1185">Reference proteome</keyword>
<comment type="function">
    <text evidence="7">Required for pre-mRNA splicing.</text>
</comment>
<feature type="region of interest" description="Disordered" evidence="8">
    <location>
        <begin position="212"/>
        <end position="327"/>
    </location>
</feature>
<keyword evidence="5 7" id="KW-0508">mRNA splicing</keyword>
<dbReference type="Pfam" id="PF03371">
    <property type="entry name" value="PRP38"/>
    <property type="match status" value="1"/>
</dbReference>
<dbReference type="GO" id="GO:0000398">
    <property type="term" value="P:mRNA splicing, via spliceosome"/>
    <property type="evidence" value="ECO:0007669"/>
    <property type="project" value="UniProtKB-UniRule"/>
</dbReference>
<protein>
    <recommendedName>
        <fullName evidence="7">Pre-mRNA-splicing factor 38</fullName>
    </recommendedName>
</protein>
<dbReference type="GO" id="GO:0005681">
    <property type="term" value="C:spliceosomal complex"/>
    <property type="evidence" value="ECO:0007669"/>
    <property type="project" value="UniProtKB-KW"/>
</dbReference>
<dbReference type="InterPro" id="IPR005037">
    <property type="entry name" value="PRP38"/>
</dbReference>
<feature type="compositionally biased region" description="Basic and acidic residues" evidence="8">
    <location>
        <begin position="237"/>
        <end position="275"/>
    </location>
</feature>
<evidence type="ECO:0000313" key="10">
    <source>
        <dbReference type="Proteomes" id="UP001438707"/>
    </source>
</evidence>
<accession>A0AAW1SG20</accession>